<dbReference type="Pfam" id="PF12728">
    <property type="entry name" value="HTH_17"/>
    <property type="match status" value="1"/>
</dbReference>
<dbReference type="InterPro" id="IPR010093">
    <property type="entry name" value="SinI_DNA-bd"/>
</dbReference>
<accession>A0A414UY55</accession>
<feature type="domain" description="Helix-turn-helix" evidence="1">
    <location>
        <begin position="6"/>
        <end position="52"/>
    </location>
</feature>
<reference evidence="3 4" key="1">
    <citation type="submission" date="2018-08" db="EMBL/GenBank/DDBJ databases">
        <title>A genome reference for cultivated species of the human gut microbiota.</title>
        <authorList>
            <person name="Zou Y."/>
            <person name="Xue W."/>
            <person name="Luo G."/>
        </authorList>
    </citation>
    <scope>NUCLEOTIDE SEQUENCE [LARGE SCALE GENOMIC DNA]</scope>
    <source>
        <strain evidence="3 4">AM21-18</strain>
    </source>
</reference>
<protein>
    <submittedName>
        <fullName evidence="3">DNA-binding protein</fullName>
    </submittedName>
    <submittedName>
        <fullName evidence="2">Helix-turn-helix domain-containing protein</fullName>
    </submittedName>
</protein>
<name>A0A414UY55_MEDGN</name>
<evidence type="ECO:0000313" key="3">
    <source>
        <dbReference type="EMBL" id="RHG87334.1"/>
    </source>
</evidence>
<dbReference type="EMBL" id="QRIS01000005">
    <property type="protein sequence ID" value="RHG87334.1"/>
    <property type="molecule type" value="Genomic_DNA"/>
</dbReference>
<dbReference type="RefSeq" id="WP_118207887.1">
    <property type="nucleotide sequence ID" value="NZ_CAXSNP010000012.1"/>
</dbReference>
<proteinExistence type="predicted"/>
<reference evidence="2" key="2">
    <citation type="submission" date="2022-12" db="EMBL/GenBank/DDBJ databases">
        <title>Genome of R. gnavus strain RSHDN_123.</title>
        <authorList>
            <person name="Abdugheni R."/>
        </authorList>
    </citation>
    <scope>NUCLEOTIDE SEQUENCE</scope>
    <source>
        <strain evidence="2">RSHDN_123</strain>
    </source>
</reference>
<evidence type="ECO:0000313" key="4">
    <source>
        <dbReference type="Proteomes" id="UP000283981"/>
    </source>
</evidence>
<dbReference type="EMBL" id="JAPZED010000002">
    <property type="protein sequence ID" value="MCZ7693091.1"/>
    <property type="molecule type" value="Genomic_DNA"/>
</dbReference>
<evidence type="ECO:0000313" key="2">
    <source>
        <dbReference type="EMBL" id="MCZ7693091.1"/>
    </source>
</evidence>
<dbReference type="InterPro" id="IPR038148">
    <property type="entry name" value="Tn1545/Tn916_Xis"/>
</dbReference>
<dbReference type="Proteomes" id="UP000283981">
    <property type="component" value="Unassembled WGS sequence"/>
</dbReference>
<dbReference type="Proteomes" id="UP001148455">
    <property type="component" value="Unassembled WGS sequence"/>
</dbReference>
<dbReference type="GO" id="GO:0003677">
    <property type="term" value="F:DNA binding"/>
    <property type="evidence" value="ECO:0007669"/>
    <property type="project" value="UniProtKB-KW"/>
</dbReference>
<organism evidence="3 4">
    <name type="scientific">Mediterraneibacter gnavus</name>
    <name type="common">Ruminococcus gnavus</name>
    <dbReference type="NCBI Taxonomy" id="33038"/>
    <lineage>
        <taxon>Bacteria</taxon>
        <taxon>Bacillati</taxon>
        <taxon>Bacillota</taxon>
        <taxon>Clostridia</taxon>
        <taxon>Lachnospirales</taxon>
        <taxon>Lachnospiraceae</taxon>
        <taxon>Mediterraneibacter</taxon>
    </lineage>
</organism>
<keyword evidence="3" id="KW-0238">DNA-binding</keyword>
<gene>
    <name evidence="3" type="ORF">DW243_04300</name>
    <name evidence="2" type="ORF">O8D18_03395</name>
</gene>
<dbReference type="Gene3D" id="3.90.105.50">
    <property type="match status" value="1"/>
</dbReference>
<dbReference type="NCBIfam" id="TIGR01764">
    <property type="entry name" value="excise"/>
    <property type="match status" value="1"/>
</dbReference>
<dbReference type="AlphaFoldDB" id="A0A414UY55"/>
<comment type="caution">
    <text evidence="3">The sequence shown here is derived from an EMBL/GenBank/DDBJ whole genome shotgun (WGS) entry which is preliminary data.</text>
</comment>
<evidence type="ECO:0000259" key="1">
    <source>
        <dbReference type="Pfam" id="PF12728"/>
    </source>
</evidence>
<sequence length="68" mass="7825">MEKITLTINEASEYTGIGRTNLRQLITWNKIPIIKIGNKILIRCITLEHFLKVNEGNNLKNKYEVVAV</sequence>
<dbReference type="InterPro" id="IPR041657">
    <property type="entry name" value="HTH_17"/>
</dbReference>